<keyword evidence="1" id="KW-0472">Membrane</keyword>
<proteinExistence type="predicted"/>
<dbReference type="PROSITE" id="PS51677">
    <property type="entry name" value="NODB"/>
    <property type="match status" value="1"/>
</dbReference>
<keyword evidence="1" id="KW-1133">Transmembrane helix</keyword>
<evidence type="ECO:0000259" key="2">
    <source>
        <dbReference type="PROSITE" id="PS51677"/>
    </source>
</evidence>
<name>A0ABT8QCS9_9GAMM</name>
<reference evidence="3" key="1">
    <citation type="submission" date="2023-07" db="EMBL/GenBank/DDBJ databases">
        <title>Stenotrophomonas isolates from soil.</title>
        <authorList>
            <person name="Sharma V."/>
            <person name="Zur-Pinska J."/>
            <person name="Hay A.G."/>
        </authorList>
    </citation>
    <scope>NUCLEOTIDE SEQUENCE</scope>
    <source>
        <strain evidence="3">C2</strain>
    </source>
</reference>
<feature type="transmembrane region" description="Helical" evidence="1">
    <location>
        <begin position="17"/>
        <end position="35"/>
    </location>
</feature>
<dbReference type="SUPFAM" id="SSF88713">
    <property type="entry name" value="Glycoside hydrolase/deacetylase"/>
    <property type="match status" value="1"/>
</dbReference>
<keyword evidence="1" id="KW-0812">Transmembrane</keyword>
<gene>
    <name evidence="3" type="ORF">Q0S36_10195</name>
</gene>
<sequence>MTNAGTLHRIPTRPWRWVPWLVLSQLAVILVWVLAGWHWGLALMVASHALFMVPVFLPNSRFYAPVLSRLPEAGNSVWLTIDDGPSEQTPAVLDLLDRHQAKATFFLVGERVLAHPALVEEILRRGHDLGNHSHSHPQARFWRLGPGTMAAEIEGCQQALQAVSGRRVRWYRSVVGMTNPFVAPVLRKLGLVRVGWSARGYDGVGCTPDGVLARLLPDLRPGAIVLLHEGAAHGHNLAIIEQVLQVLDERGLKAGLPCSNSASPRDHV</sequence>
<organism evidence="3 4">
    <name type="scientific">Stenotrophomonas indicatrix</name>
    <dbReference type="NCBI Taxonomy" id="2045451"/>
    <lineage>
        <taxon>Bacteria</taxon>
        <taxon>Pseudomonadati</taxon>
        <taxon>Pseudomonadota</taxon>
        <taxon>Gammaproteobacteria</taxon>
        <taxon>Lysobacterales</taxon>
        <taxon>Lysobacteraceae</taxon>
        <taxon>Stenotrophomonas</taxon>
    </lineage>
</organism>
<accession>A0ABT8QCS9</accession>
<dbReference type="PANTHER" id="PTHR10587">
    <property type="entry name" value="GLYCOSYL TRANSFERASE-RELATED"/>
    <property type="match status" value="1"/>
</dbReference>
<comment type="caution">
    <text evidence="3">The sequence shown here is derived from an EMBL/GenBank/DDBJ whole genome shotgun (WGS) entry which is preliminary data.</text>
</comment>
<dbReference type="EMBL" id="JAUKNN010000021">
    <property type="protein sequence ID" value="MDN8669698.1"/>
    <property type="molecule type" value="Genomic_DNA"/>
</dbReference>
<dbReference type="GO" id="GO:0016787">
    <property type="term" value="F:hydrolase activity"/>
    <property type="evidence" value="ECO:0007669"/>
    <property type="project" value="UniProtKB-KW"/>
</dbReference>
<protein>
    <submittedName>
        <fullName evidence="3">Polysaccharide deacetylase family protein</fullName>
        <ecNumber evidence="3">3.-.-.-</ecNumber>
    </submittedName>
</protein>
<dbReference type="Pfam" id="PF01522">
    <property type="entry name" value="Polysacc_deac_1"/>
    <property type="match status" value="1"/>
</dbReference>
<dbReference type="Proteomes" id="UP001174315">
    <property type="component" value="Unassembled WGS sequence"/>
</dbReference>
<evidence type="ECO:0000313" key="3">
    <source>
        <dbReference type="EMBL" id="MDN8669698.1"/>
    </source>
</evidence>
<dbReference type="InterPro" id="IPR011330">
    <property type="entry name" value="Glyco_hydro/deAcase_b/a-brl"/>
</dbReference>
<dbReference type="Gene3D" id="3.20.20.370">
    <property type="entry name" value="Glycoside hydrolase/deacetylase"/>
    <property type="match status" value="1"/>
</dbReference>
<dbReference type="PANTHER" id="PTHR10587:SF137">
    <property type="entry name" value="4-DEOXY-4-FORMAMIDO-L-ARABINOSE-PHOSPHOUNDECAPRENOL DEFORMYLASE ARND-RELATED"/>
    <property type="match status" value="1"/>
</dbReference>
<dbReference type="InterPro" id="IPR002509">
    <property type="entry name" value="NODB_dom"/>
</dbReference>
<keyword evidence="3" id="KW-0378">Hydrolase</keyword>
<dbReference type="EC" id="3.-.-.-" evidence="3"/>
<feature type="domain" description="NodB homology" evidence="2">
    <location>
        <begin position="75"/>
        <end position="255"/>
    </location>
</feature>
<dbReference type="CDD" id="cd10917">
    <property type="entry name" value="CE4_NodB_like_6s_7s"/>
    <property type="match status" value="1"/>
</dbReference>
<keyword evidence="4" id="KW-1185">Reference proteome</keyword>
<dbReference type="RefSeq" id="WP_099843630.1">
    <property type="nucleotide sequence ID" value="NZ_CBCSJV010000017.1"/>
</dbReference>
<evidence type="ECO:0000313" key="4">
    <source>
        <dbReference type="Proteomes" id="UP001174315"/>
    </source>
</evidence>
<evidence type="ECO:0000256" key="1">
    <source>
        <dbReference type="SAM" id="Phobius"/>
    </source>
</evidence>
<dbReference type="InterPro" id="IPR050248">
    <property type="entry name" value="Polysacc_deacetylase_ArnD"/>
</dbReference>